<comment type="caution">
    <text evidence="3">The sequence shown here is derived from an EMBL/GenBank/DDBJ whole genome shotgun (WGS) entry which is preliminary data.</text>
</comment>
<dbReference type="PANTHER" id="PTHR12526">
    <property type="entry name" value="GLYCOSYLTRANSFERASE"/>
    <property type="match status" value="1"/>
</dbReference>
<evidence type="ECO:0000259" key="1">
    <source>
        <dbReference type="Pfam" id="PF00534"/>
    </source>
</evidence>
<proteinExistence type="predicted"/>
<sequence length="738" mass="83368">MAKNSSNTVVYLSTYPPRECGIATFTQDLTNAFDKRFNPVTRSRIAAINEHTASFYNYGPKTIDQITAPNLDQYVALAERLNRNDGVKVVSIQHEFGLFGGDWGDYLMPFLQVIKKPVVTTFHSVLPHPDDYVKKVVQFISDKSKAVVVMNDLSKTSLEKEYGVPKSKVFVVPHGIPQVSFESPEKMKEELGLGGKLVLSTFGLLSPGKGIEYAIRSLPPLVKQFPNLLYLVLGATHPVIQRNDGEAYRNFLLSEVNRLNLKNNVKFYNRYLGLEEILAYLKATDVYVSPSIDPRQSVSGTLSYALGCGRPVISTKTEYAKHLVSDFTGVLVPVKSAKAFTKALQLLLTDEKMRYNMSQAAYEATRKMVWPNVAGEYFRIFNKFASLKAEERKLPEIKFDHLSRLTDDFGIIQHARYSRPEKRFGYSTDDNTRALIASAKHYGKSPSVELVRLMGVYLDFLKFVQQKDGSFANIVTSKHSHDGTKDEDVYGRAMWALGYTASRTDIPEEISNRAKALFLDSFGRISKLTAPRAIAFTISGLYHYFQRFPEIGTDLISTLAEKQVKYFNANASLEWQWFEDQLTYSNSRLSESLFYAFDVTGNKKYLDIAEKSLEFLSNVTFEKDHYSPIGAAGWYSRDKKRSYYDQQPEDTASMVETKLVAYGVTHKKKYLDDALTAFHWFLGKNHLRQVIYDEATGGCYDGVAERDINLNQGAESTACYLLARLALNETLSTEPAES</sequence>
<organism evidence="3 4">
    <name type="scientific">Candidatus Harrisonbacteria bacterium CG10_big_fil_rev_8_21_14_0_10_40_38</name>
    <dbReference type="NCBI Taxonomy" id="1974583"/>
    <lineage>
        <taxon>Bacteria</taxon>
        <taxon>Candidatus Harrisoniibacteriota</taxon>
    </lineage>
</organism>
<dbReference type="EMBL" id="PFAZ01000001">
    <property type="protein sequence ID" value="PIR89589.1"/>
    <property type="molecule type" value="Genomic_DNA"/>
</dbReference>
<dbReference type="InterPro" id="IPR028098">
    <property type="entry name" value="Glyco_trans_4-like_N"/>
</dbReference>
<dbReference type="InterPro" id="IPR001296">
    <property type="entry name" value="Glyco_trans_1"/>
</dbReference>
<accession>A0A2H0UT56</accession>
<dbReference type="GO" id="GO:0005975">
    <property type="term" value="P:carbohydrate metabolic process"/>
    <property type="evidence" value="ECO:0007669"/>
    <property type="project" value="InterPro"/>
</dbReference>
<dbReference type="AlphaFoldDB" id="A0A2H0UT56"/>
<protein>
    <recommendedName>
        <fullName evidence="5">Glycosyl transferase family 1</fullName>
    </recommendedName>
</protein>
<evidence type="ECO:0008006" key="5">
    <source>
        <dbReference type="Google" id="ProtNLM"/>
    </source>
</evidence>
<dbReference type="Proteomes" id="UP000231157">
    <property type="component" value="Unassembled WGS sequence"/>
</dbReference>
<dbReference type="CDD" id="cd03822">
    <property type="entry name" value="GT4_mannosyltransferase-like"/>
    <property type="match status" value="1"/>
</dbReference>
<dbReference type="Pfam" id="PF00534">
    <property type="entry name" value="Glycos_transf_1"/>
    <property type="match status" value="1"/>
</dbReference>
<name>A0A2H0UT56_9BACT</name>
<feature type="domain" description="Glycosyl transferase family 1" evidence="1">
    <location>
        <begin position="187"/>
        <end position="363"/>
    </location>
</feature>
<dbReference type="Gene3D" id="1.50.10.20">
    <property type="match status" value="1"/>
</dbReference>
<evidence type="ECO:0000313" key="3">
    <source>
        <dbReference type="EMBL" id="PIR89589.1"/>
    </source>
</evidence>
<feature type="domain" description="Glycosyltransferase subfamily 4-like N-terminal" evidence="2">
    <location>
        <begin position="114"/>
        <end position="176"/>
    </location>
</feature>
<dbReference type="Pfam" id="PF13439">
    <property type="entry name" value="Glyco_transf_4"/>
    <property type="match status" value="1"/>
</dbReference>
<evidence type="ECO:0000313" key="4">
    <source>
        <dbReference type="Proteomes" id="UP000231157"/>
    </source>
</evidence>
<dbReference type="Gene3D" id="3.40.50.2000">
    <property type="entry name" value="Glycogen Phosphorylase B"/>
    <property type="match status" value="2"/>
</dbReference>
<evidence type="ECO:0000259" key="2">
    <source>
        <dbReference type="Pfam" id="PF13439"/>
    </source>
</evidence>
<dbReference type="InterPro" id="IPR008928">
    <property type="entry name" value="6-hairpin_glycosidase_sf"/>
</dbReference>
<dbReference type="PANTHER" id="PTHR12526:SF572">
    <property type="entry name" value="BLL5144 PROTEIN"/>
    <property type="match status" value="1"/>
</dbReference>
<dbReference type="SUPFAM" id="SSF48208">
    <property type="entry name" value="Six-hairpin glycosidases"/>
    <property type="match status" value="1"/>
</dbReference>
<dbReference type="SUPFAM" id="SSF53756">
    <property type="entry name" value="UDP-Glycosyltransferase/glycogen phosphorylase"/>
    <property type="match status" value="1"/>
</dbReference>
<reference evidence="4" key="1">
    <citation type="submission" date="2017-09" db="EMBL/GenBank/DDBJ databases">
        <title>Depth-based differentiation of microbial function through sediment-hosted aquifers and enrichment of novel symbionts in the deep terrestrial subsurface.</title>
        <authorList>
            <person name="Probst A.J."/>
            <person name="Ladd B."/>
            <person name="Jarett J.K."/>
            <person name="Geller-Mcgrath D.E."/>
            <person name="Sieber C.M.K."/>
            <person name="Emerson J.B."/>
            <person name="Anantharaman K."/>
            <person name="Thomas B.C."/>
            <person name="Malmstrom R."/>
            <person name="Stieglmeier M."/>
            <person name="Klingl A."/>
            <person name="Woyke T."/>
            <person name="Ryan C.M."/>
            <person name="Banfield J.F."/>
        </authorList>
    </citation>
    <scope>NUCLEOTIDE SEQUENCE [LARGE SCALE GENOMIC DNA]</scope>
</reference>
<gene>
    <name evidence="3" type="ORF">COU07_01685</name>
</gene>
<dbReference type="GO" id="GO:0016757">
    <property type="term" value="F:glycosyltransferase activity"/>
    <property type="evidence" value="ECO:0007669"/>
    <property type="project" value="InterPro"/>
</dbReference>